<gene>
    <name evidence="1" type="ORF">OL233_07600</name>
</gene>
<name>A0ABT5X2D0_9ENTE</name>
<organism evidence="1 2">
    <name type="scientific">Vagococcus proximus</name>
    <dbReference type="NCBI Taxonomy" id="2991417"/>
    <lineage>
        <taxon>Bacteria</taxon>
        <taxon>Bacillati</taxon>
        <taxon>Bacillota</taxon>
        <taxon>Bacilli</taxon>
        <taxon>Lactobacillales</taxon>
        <taxon>Enterococcaceae</taxon>
        <taxon>Vagococcus</taxon>
    </lineage>
</organism>
<dbReference type="Proteomes" id="UP001147148">
    <property type="component" value="Unassembled WGS sequence"/>
</dbReference>
<dbReference type="Gene3D" id="3.40.960.10">
    <property type="entry name" value="VSR Endonuclease"/>
    <property type="match status" value="1"/>
</dbReference>
<evidence type="ECO:0000313" key="2">
    <source>
        <dbReference type="Proteomes" id="UP001147148"/>
    </source>
</evidence>
<accession>A0ABT5X2D0</accession>
<keyword evidence="2" id="KW-1185">Reference proteome</keyword>
<protein>
    <recommendedName>
        <fullName evidence="3">DUF559 domain-containing protein</fullName>
    </recommendedName>
</protein>
<proteinExistence type="predicted"/>
<sequence>MSNRKKEKLPKVKVEQIEYKKVCPICERKSKAKTRCCMTCNKKIKWLNDTYDQTESIVNRKNKRSGKLSIVKFLHRMEQKKMTGEELFSYINEIPEVRFNEIARPLKHERAYAMKDAGRNREYKRKQLKENPYFSKGDYNIPDYIKVIFSKRADCELLAVSGNYNDLTIHYKCLRCNEEHLALESNLTAGHNCTSTMSSYEYLVTQFLKERGYHFVSQHKTLRCINPTTNMPLPYDFQLINEKLIIEVQGEQHYKFVEIFHRNEEGFEYQRWKDEYKKNCALNRGFGYLEIRYDEFENNKYKDMILEKLTS</sequence>
<dbReference type="EMBL" id="JAPDSH010000005">
    <property type="protein sequence ID" value="MDF0480156.1"/>
    <property type="molecule type" value="Genomic_DNA"/>
</dbReference>
<evidence type="ECO:0008006" key="3">
    <source>
        <dbReference type="Google" id="ProtNLM"/>
    </source>
</evidence>
<comment type="caution">
    <text evidence="1">The sequence shown here is derived from an EMBL/GenBank/DDBJ whole genome shotgun (WGS) entry which is preliminary data.</text>
</comment>
<dbReference type="RefSeq" id="WP_275471734.1">
    <property type="nucleotide sequence ID" value="NZ_JAPDSH010000005.1"/>
</dbReference>
<reference evidence="1" key="1">
    <citation type="submission" date="2022-10" db="EMBL/GenBank/DDBJ databases">
        <title>Vagococcus sp. isolated from poultry meat.</title>
        <authorList>
            <person name="Johansson P."/>
            <person name="Bjorkroth J."/>
        </authorList>
    </citation>
    <scope>NUCLEOTIDE SEQUENCE</scope>
    <source>
        <strain evidence="1">PNs007</strain>
    </source>
</reference>
<evidence type="ECO:0000313" key="1">
    <source>
        <dbReference type="EMBL" id="MDF0480156.1"/>
    </source>
</evidence>